<name>A0A8S5MXS0_9CAUD</name>
<protein>
    <submittedName>
        <fullName evidence="1">Uncharacterized protein</fullName>
    </submittedName>
</protein>
<organism evidence="1">
    <name type="scientific">Myoviridae sp. ct3wi9</name>
    <dbReference type="NCBI Taxonomy" id="2826610"/>
    <lineage>
        <taxon>Viruses</taxon>
        <taxon>Duplodnaviria</taxon>
        <taxon>Heunggongvirae</taxon>
        <taxon>Uroviricota</taxon>
        <taxon>Caudoviricetes</taxon>
    </lineage>
</organism>
<proteinExistence type="predicted"/>
<dbReference type="EMBL" id="BK015006">
    <property type="protein sequence ID" value="DAD86683.1"/>
    <property type="molecule type" value="Genomic_DNA"/>
</dbReference>
<reference evidence="1" key="1">
    <citation type="journal article" date="2021" name="Proc. Natl. Acad. Sci. U.S.A.">
        <title>A Catalog of Tens of Thousands of Viruses from Human Metagenomes Reveals Hidden Associations with Chronic Diseases.</title>
        <authorList>
            <person name="Tisza M.J."/>
            <person name="Buck C.B."/>
        </authorList>
    </citation>
    <scope>NUCLEOTIDE SEQUENCE</scope>
    <source>
        <strain evidence="1">Ct3wi9</strain>
    </source>
</reference>
<evidence type="ECO:0000313" key="1">
    <source>
        <dbReference type="EMBL" id="DAD86683.1"/>
    </source>
</evidence>
<accession>A0A8S5MXS0</accession>
<sequence length="34" mass="3880">MISINCQIRSDIEDFSTVCKPDKVTLVPSRKQAR</sequence>